<evidence type="ECO:0000313" key="2">
    <source>
        <dbReference type="EMBL" id="KYN30492.1"/>
    </source>
</evidence>
<keyword evidence="3" id="KW-1185">Reference proteome</keyword>
<keyword evidence="1" id="KW-1133">Transmembrane helix</keyword>
<dbReference type="Proteomes" id="UP000078541">
    <property type="component" value="Unassembled WGS sequence"/>
</dbReference>
<feature type="transmembrane region" description="Helical" evidence="1">
    <location>
        <begin position="510"/>
        <end position="531"/>
    </location>
</feature>
<gene>
    <name evidence="2" type="ORF">ALC56_15188</name>
</gene>
<reference evidence="2 3" key="1">
    <citation type="submission" date="2016-03" db="EMBL/GenBank/DDBJ databases">
        <title>Trachymyrmex septentrionalis WGS genome.</title>
        <authorList>
            <person name="Nygaard S."/>
            <person name="Hu H."/>
            <person name="Boomsma J."/>
            <person name="Zhang G."/>
        </authorList>
    </citation>
    <scope>NUCLEOTIDE SEQUENCE [LARGE SCALE GENOMIC DNA]</scope>
    <source>
        <strain evidence="2">Tsep2-gDNA-1</strain>
        <tissue evidence="2">Whole body</tissue>
    </source>
</reference>
<sequence>MDDVNINEICLDNIDVDIEVVQLDGEEDDWIKLSWIIDHSDNGKNFQSETQKKDIWYSLIAYVFGIIVGVTLSYFFTILKTCPVSNEVDVESLKIASHNIVNTCKELTDEQISTQFIEITDSSNKTSSEPVTKEFFNSTSYPLDQLQNSLHVLSSLTFIYDDNNSLKNDINKTLDINNQLFKDHDKFCFSNYTSKNVVSETTTKENTKTKNIKEHIKIDDTILNTKYDKKYTHKIHDNDKKDFLKNKKKKRQNIDKFSTMNHEIRNTSQLLISKVIENMNKLRHQLRKKLYHLKNMLYDNEFLKQLIEDNEEDIKESIEYCEGKNDDLRSDNSFDNIIAQLKNTCPLSTNYCPEFNINMSIFDTVPTVSCKLCKINYKHKYDTNSKRTVMDHENSPKILSAKEKNRPKKKEYFKSNGSTKNVINDKANYEKNLISITSIDNLTIRIGIFDEFIPVEMHEDVRNSLTIQVGIFNEFIPVMHEDVRKIYINRMRSPNLVSCKYAQLARMKKFIRVMTMMLPVVTIFVLSAACAGRRLFLEFFLSTGAVFIRRI</sequence>
<accession>A0A195ERG4</accession>
<dbReference type="EMBL" id="KQ982021">
    <property type="protein sequence ID" value="KYN30492.1"/>
    <property type="molecule type" value="Genomic_DNA"/>
</dbReference>
<evidence type="ECO:0000256" key="1">
    <source>
        <dbReference type="SAM" id="Phobius"/>
    </source>
</evidence>
<name>A0A195ERG4_9HYME</name>
<evidence type="ECO:0000313" key="3">
    <source>
        <dbReference type="Proteomes" id="UP000078541"/>
    </source>
</evidence>
<dbReference type="AlphaFoldDB" id="A0A195ERG4"/>
<proteinExistence type="predicted"/>
<protein>
    <submittedName>
        <fullName evidence="2">Uncharacterized protein</fullName>
    </submittedName>
</protein>
<keyword evidence="1" id="KW-0472">Membrane</keyword>
<keyword evidence="1" id="KW-0812">Transmembrane</keyword>
<organism evidence="2 3">
    <name type="scientific">Trachymyrmex septentrionalis</name>
    <dbReference type="NCBI Taxonomy" id="34720"/>
    <lineage>
        <taxon>Eukaryota</taxon>
        <taxon>Metazoa</taxon>
        <taxon>Ecdysozoa</taxon>
        <taxon>Arthropoda</taxon>
        <taxon>Hexapoda</taxon>
        <taxon>Insecta</taxon>
        <taxon>Pterygota</taxon>
        <taxon>Neoptera</taxon>
        <taxon>Endopterygota</taxon>
        <taxon>Hymenoptera</taxon>
        <taxon>Apocrita</taxon>
        <taxon>Aculeata</taxon>
        <taxon>Formicoidea</taxon>
        <taxon>Formicidae</taxon>
        <taxon>Myrmicinae</taxon>
        <taxon>Trachymyrmex</taxon>
    </lineage>
</organism>
<feature type="transmembrane region" description="Helical" evidence="1">
    <location>
        <begin position="55"/>
        <end position="76"/>
    </location>
</feature>